<evidence type="ECO:0000313" key="4">
    <source>
        <dbReference type="Proteomes" id="UP000093482"/>
    </source>
</evidence>
<evidence type="ECO:0000313" key="3">
    <source>
        <dbReference type="EMBL" id="OCS94283.1"/>
    </source>
</evidence>
<dbReference type="Pfam" id="PF00395">
    <property type="entry name" value="SLH"/>
    <property type="match status" value="2"/>
</dbReference>
<feature type="chain" id="PRO_5008649372" description="SLH domain-containing protein" evidence="1">
    <location>
        <begin position="23"/>
        <end position="364"/>
    </location>
</feature>
<organism evidence="3 4">
    <name type="scientific">Caryophanon latum</name>
    <dbReference type="NCBI Taxonomy" id="33977"/>
    <lineage>
        <taxon>Bacteria</taxon>
        <taxon>Bacillati</taxon>
        <taxon>Bacillota</taxon>
        <taxon>Bacilli</taxon>
        <taxon>Bacillales</taxon>
        <taxon>Caryophanaceae</taxon>
        <taxon>Caryophanon</taxon>
    </lineage>
</organism>
<dbReference type="RefSeq" id="WP_066461316.1">
    <property type="nucleotide sequence ID" value="NZ_MATO01000003.1"/>
</dbReference>
<comment type="caution">
    <text evidence="3">The sequence shown here is derived from an EMBL/GenBank/DDBJ whole genome shotgun (WGS) entry which is preliminary data.</text>
</comment>
<dbReference type="AlphaFoldDB" id="A0A1C0Z4G3"/>
<dbReference type="PANTHER" id="PTHR43308:SF5">
    <property type="entry name" value="S-LAYER PROTEIN _ PEPTIDOGLYCAN ENDO-BETA-N-ACETYLGLUCOSAMINIDASE"/>
    <property type="match status" value="1"/>
</dbReference>
<reference evidence="3 4" key="1">
    <citation type="submission" date="2016-07" db="EMBL/GenBank/DDBJ databases">
        <title>Caryophanon latum genome sequencing.</title>
        <authorList>
            <person name="Verma A."/>
            <person name="Pal Y."/>
            <person name="Krishnamurthi S."/>
        </authorList>
    </citation>
    <scope>NUCLEOTIDE SEQUENCE [LARGE SCALE GENOMIC DNA]</scope>
    <source>
        <strain evidence="3 4">DSM 14151</strain>
    </source>
</reference>
<feature type="domain" description="SLH" evidence="2">
    <location>
        <begin position="80"/>
        <end position="137"/>
    </location>
</feature>
<dbReference type="InterPro" id="IPR051465">
    <property type="entry name" value="Cell_Envelope_Struct_Comp"/>
</dbReference>
<keyword evidence="1" id="KW-0732">Signal</keyword>
<gene>
    <name evidence="3" type="ORF">A6K76_04225</name>
</gene>
<dbReference type="Proteomes" id="UP000093482">
    <property type="component" value="Unassembled WGS sequence"/>
</dbReference>
<keyword evidence="4" id="KW-1185">Reference proteome</keyword>
<dbReference type="InterPro" id="IPR001119">
    <property type="entry name" value="SLH_dom"/>
</dbReference>
<feature type="signal peptide" evidence="1">
    <location>
        <begin position="1"/>
        <end position="22"/>
    </location>
</feature>
<name>A0A1C0Z4G3_9BACL</name>
<evidence type="ECO:0000256" key="1">
    <source>
        <dbReference type="SAM" id="SignalP"/>
    </source>
</evidence>
<sequence length="364" mass="41127">MKKWLLATALAGALLLPQQAEATEQAFKDVTDARQNHILLKLVSKDILDRDQYFLPATGMTRAEMADVISRAYKLYTKRPATEFADVPTDHEHYDAIQALYQAGIVDGNEGNFNPDGIVKRAHVAKVLTNLLSLTPKQTTAFKDVPLTDANNTYVGALVQKGLTTGFEDGTFRPNQHVTKVQFATFVYRALYGKEPDLKTRQIGSNLDFAPTKISAANYNIPFLETGSQTYIKYDKNGFGQSNGADGYPILVTFNKSSIMIGLDGSDFIFYNVDLRGLTEFKESKGVDYEYDWDNTYEHPYTATVSFDETVKTSKLTIQGATKITHYYSKDDRRVEYYFKEGFGLIKQLTDRETMWELTSYKLR</sequence>
<dbReference type="EMBL" id="MATO01000003">
    <property type="protein sequence ID" value="OCS94283.1"/>
    <property type="molecule type" value="Genomic_DNA"/>
</dbReference>
<feature type="domain" description="SLH" evidence="2">
    <location>
        <begin position="138"/>
        <end position="201"/>
    </location>
</feature>
<proteinExistence type="predicted"/>
<accession>A0A1C0Z4G3</accession>
<dbReference type="OrthoDB" id="5845122at2"/>
<dbReference type="PANTHER" id="PTHR43308">
    <property type="entry name" value="OUTER MEMBRANE PROTEIN ALPHA-RELATED"/>
    <property type="match status" value="1"/>
</dbReference>
<evidence type="ECO:0000259" key="2">
    <source>
        <dbReference type="PROSITE" id="PS51272"/>
    </source>
</evidence>
<protein>
    <recommendedName>
        <fullName evidence="2">SLH domain-containing protein</fullName>
    </recommendedName>
</protein>
<dbReference type="PROSITE" id="PS51272">
    <property type="entry name" value="SLH"/>
    <property type="match status" value="2"/>
</dbReference>